<dbReference type="InterPro" id="IPR029061">
    <property type="entry name" value="THDP-binding"/>
</dbReference>
<evidence type="ECO:0000259" key="2">
    <source>
        <dbReference type="Pfam" id="PF01855"/>
    </source>
</evidence>
<dbReference type="PANTHER" id="PTHR43088:SF1">
    <property type="entry name" value="SUBUNIT OF PYRUVATE:FLAVODOXIN OXIDOREDUCTASE"/>
    <property type="match status" value="1"/>
</dbReference>
<keyword evidence="5" id="KW-1185">Reference proteome</keyword>
<dbReference type="Proteomes" id="UP000199337">
    <property type="component" value="Unassembled WGS sequence"/>
</dbReference>
<proteinExistence type="predicted"/>
<feature type="domain" description="Pyruvate:ferredoxin oxidoreductase core" evidence="3">
    <location>
        <begin position="244"/>
        <end position="334"/>
    </location>
</feature>
<dbReference type="GO" id="GO:0016491">
    <property type="term" value="F:oxidoreductase activity"/>
    <property type="evidence" value="ECO:0007669"/>
    <property type="project" value="UniProtKB-KW"/>
</dbReference>
<dbReference type="InterPro" id="IPR002880">
    <property type="entry name" value="Pyrv_Fd/Flavodoxin_OxRdtase_N"/>
</dbReference>
<evidence type="ECO:0000256" key="1">
    <source>
        <dbReference type="ARBA" id="ARBA00023002"/>
    </source>
</evidence>
<dbReference type="Gene3D" id="3.40.50.920">
    <property type="match status" value="1"/>
</dbReference>
<dbReference type="EMBL" id="FOOX01000004">
    <property type="protein sequence ID" value="SFG38857.1"/>
    <property type="molecule type" value="Genomic_DNA"/>
</dbReference>
<dbReference type="PANTHER" id="PTHR43088">
    <property type="entry name" value="SUBUNIT OF PYRUVATE:FLAVODOXIN OXIDOREDUCTASE-RELATED"/>
    <property type="match status" value="1"/>
</dbReference>
<gene>
    <name evidence="4" type="ORF">SAMN05660649_01524</name>
</gene>
<dbReference type="RefSeq" id="WP_207648156.1">
    <property type="nucleotide sequence ID" value="NZ_FOOX01000004.1"/>
</dbReference>
<dbReference type="InterPro" id="IPR033412">
    <property type="entry name" value="PFOR_II"/>
</dbReference>
<dbReference type="Pfam" id="PF01855">
    <property type="entry name" value="POR_N"/>
    <property type="match status" value="1"/>
</dbReference>
<name>A0A1I2RJQ2_9FIRM</name>
<evidence type="ECO:0000313" key="5">
    <source>
        <dbReference type="Proteomes" id="UP000199337"/>
    </source>
</evidence>
<dbReference type="NCBIfam" id="NF005507">
    <property type="entry name" value="PRK07119.1"/>
    <property type="match status" value="1"/>
</dbReference>
<evidence type="ECO:0000313" key="4">
    <source>
        <dbReference type="EMBL" id="SFG38857.1"/>
    </source>
</evidence>
<dbReference type="InterPro" id="IPR052368">
    <property type="entry name" value="2-oxoacid_oxidoreductase"/>
</dbReference>
<dbReference type="InterPro" id="IPR009014">
    <property type="entry name" value="Transketo_C/PFOR_II"/>
</dbReference>
<dbReference type="CDD" id="cd07034">
    <property type="entry name" value="TPP_PYR_PFOR_IOR-alpha_like"/>
    <property type="match status" value="1"/>
</dbReference>
<organism evidence="4 5">
    <name type="scientific">Desulfotruncus arcticus DSM 17038</name>
    <dbReference type="NCBI Taxonomy" id="1121424"/>
    <lineage>
        <taxon>Bacteria</taxon>
        <taxon>Bacillati</taxon>
        <taxon>Bacillota</taxon>
        <taxon>Clostridia</taxon>
        <taxon>Eubacteriales</taxon>
        <taxon>Desulfallaceae</taxon>
        <taxon>Desulfotruncus</taxon>
    </lineage>
</organism>
<reference evidence="5" key="1">
    <citation type="submission" date="2016-10" db="EMBL/GenBank/DDBJ databases">
        <authorList>
            <person name="Varghese N."/>
            <person name="Submissions S."/>
        </authorList>
    </citation>
    <scope>NUCLEOTIDE SEQUENCE [LARGE SCALE GENOMIC DNA]</scope>
    <source>
        <strain evidence="5">DSM 17038</strain>
    </source>
</reference>
<dbReference type="Pfam" id="PF17147">
    <property type="entry name" value="PFOR_II"/>
    <property type="match status" value="1"/>
</dbReference>
<protein>
    <submittedName>
        <fullName evidence="4">2-oxoglutarate ferredoxin oxidoreductase subunit alpha</fullName>
    </submittedName>
</protein>
<feature type="domain" description="Pyruvate flavodoxin/ferredoxin oxidoreductase pyrimidine binding" evidence="2">
    <location>
        <begin position="13"/>
        <end position="200"/>
    </location>
</feature>
<dbReference type="SUPFAM" id="SSF52518">
    <property type="entry name" value="Thiamin diphosphate-binding fold (THDP-binding)"/>
    <property type="match status" value="1"/>
</dbReference>
<sequence>MKKLMKGNEAIGEAAVLAGCRYFFGYPITPQTEIPEYLARRLPEVGGVFLQAESEVAAINMVYGAAGAGARVLTSSSGPGISLKQEGISYIAAAELPCVIVNIMRGGPGLGGIQPSQSDYFQATRGGGHGDYRLIVLAPWSVQEMADLTVLAFDLADQYRNPVLILGDGSLGQMMEPVELPQSQAVHSLKDWATTGCRKRTRNVINTLYLDPQELEKHNQHLQEKYCLIAQSETRAEQFLMEDARIVVVAFGLSARIARSAIQAARADGIKAGLFRPVTLWPFPYHQLHTASAGARAVLTVEMSAGQMVEDVRLALEGRVPAYFYGRSGGMIPDFRAVLAEIHRIGGDDNGN</sequence>
<keyword evidence="1" id="KW-0560">Oxidoreductase</keyword>
<dbReference type="AlphaFoldDB" id="A0A1I2RJQ2"/>
<dbReference type="STRING" id="341036.SAMN05660649_01524"/>
<dbReference type="Gene3D" id="3.40.50.970">
    <property type="match status" value="1"/>
</dbReference>
<evidence type="ECO:0000259" key="3">
    <source>
        <dbReference type="Pfam" id="PF17147"/>
    </source>
</evidence>
<accession>A0A1I2RJQ2</accession>
<dbReference type="SUPFAM" id="SSF52922">
    <property type="entry name" value="TK C-terminal domain-like"/>
    <property type="match status" value="1"/>
</dbReference>